<proteinExistence type="predicted"/>
<evidence type="ECO:0000256" key="1">
    <source>
        <dbReference type="SAM" id="MobiDB-lite"/>
    </source>
</evidence>
<gene>
    <name evidence="3" type="ORF">WN944_020871</name>
</gene>
<accession>A0AAP0QZ99</accession>
<protein>
    <submittedName>
        <fullName evidence="3">Uncharacterized protein</fullName>
    </submittedName>
</protein>
<reference evidence="3 4" key="1">
    <citation type="submission" date="2024-05" db="EMBL/GenBank/DDBJ databases">
        <title>Haplotype-resolved chromosome-level genome assembly of Huyou (Citrus changshanensis).</title>
        <authorList>
            <person name="Miao C."/>
            <person name="Chen W."/>
            <person name="Wu Y."/>
            <person name="Wang L."/>
            <person name="Zhao S."/>
            <person name="Grierson D."/>
            <person name="Xu C."/>
            <person name="Chen K."/>
        </authorList>
    </citation>
    <scope>NUCLEOTIDE SEQUENCE [LARGE SCALE GENOMIC DNA]</scope>
    <source>
        <strain evidence="3">01-14</strain>
        <tissue evidence="3">Leaf</tissue>
    </source>
</reference>
<feature type="compositionally biased region" description="Polar residues" evidence="1">
    <location>
        <begin position="8"/>
        <end position="17"/>
    </location>
</feature>
<keyword evidence="2" id="KW-1133">Transmembrane helix</keyword>
<dbReference type="EMBL" id="JBCGBO010000001">
    <property type="protein sequence ID" value="KAK9227925.1"/>
    <property type="molecule type" value="Genomic_DNA"/>
</dbReference>
<dbReference type="PANTHER" id="PTHR33384">
    <property type="entry name" value="EXPRESSED PROTEIN"/>
    <property type="match status" value="1"/>
</dbReference>
<evidence type="ECO:0000256" key="2">
    <source>
        <dbReference type="SAM" id="Phobius"/>
    </source>
</evidence>
<dbReference type="Proteomes" id="UP001428341">
    <property type="component" value="Unassembled WGS sequence"/>
</dbReference>
<dbReference type="AlphaFoldDB" id="A0AAP0QZ99"/>
<dbReference type="PANTHER" id="PTHR33384:SF17">
    <property type="entry name" value="VQ DOMAIN-CONTAINING PROTEIN"/>
    <property type="match status" value="1"/>
</dbReference>
<keyword evidence="2" id="KW-0812">Transmembrane</keyword>
<feature type="transmembrane region" description="Helical" evidence="2">
    <location>
        <begin position="89"/>
        <end position="111"/>
    </location>
</feature>
<sequence>MRRFPVKSNLTDSSTEPNKLKHGGNEQPLCPKPRRPAAAVPEFLKPPRCSKHSFDNNNQANDDGKSGGLNIITEKVKTFFYITNNQSSVFFLFLFFSHHNFTWVLLLIFFYTTRPCRVLQPVDGKEPILCNGCNPSCYPGSPPGRTDNPLIHDVQFLHQMELLSPFSRTKLSDKFGITSASPM</sequence>
<evidence type="ECO:0000313" key="4">
    <source>
        <dbReference type="Proteomes" id="UP001428341"/>
    </source>
</evidence>
<keyword evidence="4" id="KW-1185">Reference proteome</keyword>
<organism evidence="3 4">
    <name type="scientific">Citrus x changshan-huyou</name>
    <dbReference type="NCBI Taxonomy" id="2935761"/>
    <lineage>
        <taxon>Eukaryota</taxon>
        <taxon>Viridiplantae</taxon>
        <taxon>Streptophyta</taxon>
        <taxon>Embryophyta</taxon>
        <taxon>Tracheophyta</taxon>
        <taxon>Spermatophyta</taxon>
        <taxon>Magnoliopsida</taxon>
        <taxon>eudicotyledons</taxon>
        <taxon>Gunneridae</taxon>
        <taxon>Pentapetalae</taxon>
        <taxon>rosids</taxon>
        <taxon>malvids</taxon>
        <taxon>Sapindales</taxon>
        <taxon>Rutaceae</taxon>
        <taxon>Aurantioideae</taxon>
        <taxon>Citrus</taxon>
    </lineage>
</organism>
<feature type="region of interest" description="Disordered" evidence="1">
    <location>
        <begin position="1"/>
        <end position="37"/>
    </location>
</feature>
<evidence type="ECO:0000313" key="3">
    <source>
        <dbReference type="EMBL" id="KAK9227925.1"/>
    </source>
</evidence>
<name>A0AAP0QZ99_9ROSI</name>
<comment type="caution">
    <text evidence="3">The sequence shown here is derived from an EMBL/GenBank/DDBJ whole genome shotgun (WGS) entry which is preliminary data.</text>
</comment>
<keyword evidence="2" id="KW-0472">Membrane</keyword>